<dbReference type="Gene3D" id="3.30.700.10">
    <property type="entry name" value="Glycoprotein, Type 4 Pilin"/>
    <property type="match status" value="1"/>
</dbReference>
<organism evidence="3 4">
    <name type="scientific">Ideonella lacteola</name>
    <dbReference type="NCBI Taxonomy" id="2984193"/>
    <lineage>
        <taxon>Bacteria</taxon>
        <taxon>Pseudomonadati</taxon>
        <taxon>Pseudomonadota</taxon>
        <taxon>Betaproteobacteria</taxon>
        <taxon>Burkholderiales</taxon>
        <taxon>Sphaerotilaceae</taxon>
        <taxon>Ideonella</taxon>
    </lineage>
</organism>
<keyword evidence="1" id="KW-0472">Membrane</keyword>
<reference evidence="3 4" key="1">
    <citation type="submission" date="2024-04" db="EMBL/GenBank/DDBJ databases">
        <title>Novel species of the genus Ideonella isolated from streams.</title>
        <authorList>
            <person name="Lu H."/>
        </authorList>
    </citation>
    <scope>NUCLEOTIDE SEQUENCE [LARGE SCALE GENOMIC DNA]</scope>
    <source>
        <strain evidence="3 4">DXS29W</strain>
    </source>
</reference>
<feature type="transmembrane region" description="Helical" evidence="1">
    <location>
        <begin position="141"/>
        <end position="163"/>
    </location>
</feature>
<dbReference type="Pfam" id="PF08334">
    <property type="entry name" value="T2SSG"/>
    <property type="match status" value="1"/>
</dbReference>
<name>A0ABU9BYE9_9BURK</name>
<dbReference type="SUPFAM" id="SSF54523">
    <property type="entry name" value="Pili subunits"/>
    <property type="match status" value="1"/>
</dbReference>
<keyword evidence="4" id="KW-1185">Reference proteome</keyword>
<evidence type="ECO:0000313" key="4">
    <source>
        <dbReference type="Proteomes" id="UP001371218"/>
    </source>
</evidence>
<sequence length="173" mass="19136">MRALPVALGSLAVSFATFVGLRVIYPWAIDGYGMNVFATQADLRILRQAVLIYQKQRGSLPDTLDQLVPEFLERLPKDRWSAAYGYRRDATNPQFLLYSTGADAKDQAGAGDDIVEWEKESDCKVYGAGCLSERLTELARLTSLAMLLLSALASVGLLAEGLWHRSRHTNRAT</sequence>
<protein>
    <submittedName>
        <fullName evidence="3">Type II secretion system protein GspG</fullName>
    </submittedName>
</protein>
<keyword evidence="1" id="KW-0812">Transmembrane</keyword>
<dbReference type="RefSeq" id="WP_341429452.1">
    <property type="nucleotide sequence ID" value="NZ_JBBUTG010000050.1"/>
</dbReference>
<dbReference type="InterPro" id="IPR045584">
    <property type="entry name" value="Pilin-like"/>
</dbReference>
<evidence type="ECO:0000259" key="2">
    <source>
        <dbReference type="Pfam" id="PF08334"/>
    </source>
</evidence>
<dbReference type="EMBL" id="JBBUTG010000050">
    <property type="protein sequence ID" value="MEK8035017.1"/>
    <property type="molecule type" value="Genomic_DNA"/>
</dbReference>
<dbReference type="InterPro" id="IPR013545">
    <property type="entry name" value="T2SS_protein-GspG_C"/>
</dbReference>
<keyword evidence="1" id="KW-1133">Transmembrane helix</keyword>
<dbReference type="Proteomes" id="UP001371218">
    <property type="component" value="Unassembled WGS sequence"/>
</dbReference>
<proteinExistence type="predicted"/>
<evidence type="ECO:0000256" key="1">
    <source>
        <dbReference type="SAM" id="Phobius"/>
    </source>
</evidence>
<comment type="caution">
    <text evidence="3">The sequence shown here is derived from an EMBL/GenBank/DDBJ whole genome shotgun (WGS) entry which is preliminary data.</text>
</comment>
<feature type="domain" description="Type II secretion system protein GspG C-terminal" evidence="2">
    <location>
        <begin position="38"/>
        <end position="117"/>
    </location>
</feature>
<gene>
    <name evidence="3" type="ORF">AACH06_29730</name>
</gene>
<accession>A0ABU9BYE9</accession>
<evidence type="ECO:0000313" key="3">
    <source>
        <dbReference type="EMBL" id="MEK8035017.1"/>
    </source>
</evidence>